<organism evidence="2 3">
    <name type="scientific">Paramuricea clavata</name>
    <name type="common">Red gorgonian</name>
    <name type="synonym">Violescent sea-whip</name>
    <dbReference type="NCBI Taxonomy" id="317549"/>
    <lineage>
        <taxon>Eukaryota</taxon>
        <taxon>Metazoa</taxon>
        <taxon>Cnidaria</taxon>
        <taxon>Anthozoa</taxon>
        <taxon>Octocorallia</taxon>
        <taxon>Malacalcyonacea</taxon>
        <taxon>Plexauridae</taxon>
        <taxon>Paramuricea</taxon>
    </lineage>
</organism>
<gene>
    <name evidence="2" type="ORF">PACLA_8A051252</name>
</gene>
<dbReference type="AlphaFoldDB" id="A0A6S7GZ10"/>
<dbReference type="Gene3D" id="1.10.10.60">
    <property type="entry name" value="Homeodomain-like"/>
    <property type="match status" value="1"/>
</dbReference>
<keyword evidence="2" id="KW-0808">Transferase</keyword>
<comment type="caution">
    <text evidence="2">The sequence shown here is derived from an EMBL/GenBank/DDBJ whole genome shotgun (WGS) entry which is preliminary data.</text>
</comment>
<keyword evidence="3" id="KW-1185">Reference proteome</keyword>
<proteinExistence type="predicted"/>
<keyword evidence="2" id="KW-0675">Receptor</keyword>
<accession>A0A6S7GZ10</accession>
<feature type="compositionally biased region" description="Polar residues" evidence="1">
    <location>
        <begin position="332"/>
        <end position="342"/>
    </location>
</feature>
<feature type="region of interest" description="Disordered" evidence="1">
    <location>
        <begin position="332"/>
        <end position="351"/>
    </location>
</feature>
<keyword evidence="2" id="KW-0418">Kinase</keyword>
<evidence type="ECO:0000313" key="2">
    <source>
        <dbReference type="EMBL" id="CAB3995539.1"/>
    </source>
</evidence>
<reference evidence="2" key="1">
    <citation type="submission" date="2020-04" db="EMBL/GenBank/DDBJ databases">
        <authorList>
            <person name="Alioto T."/>
            <person name="Alioto T."/>
            <person name="Gomez Garrido J."/>
        </authorList>
    </citation>
    <scope>NUCLEOTIDE SEQUENCE</scope>
    <source>
        <strain evidence="2">A484AB</strain>
    </source>
</reference>
<name>A0A6S7GZ10_PARCT</name>
<feature type="compositionally biased region" description="Basic and acidic residues" evidence="1">
    <location>
        <begin position="17"/>
        <end position="45"/>
    </location>
</feature>
<dbReference type="InterPro" id="IPR001005">
    <property type="entry name" value="SANT/Myb"/>
</dbReference>
<evidence type="ECO:0000313" key="3">
    <source>
        <dbReference type="Proteomes" id="UP001152795"/>
    </source>
</evidence>
<dbReference type="GO" id="GO:0016301">
    <property type="term" value="F:kinase activity"/>
    <property type="evidence" value="ECO:0007669"/>
    <property type="project" value="UniProtKB-KW"/>
</dbReference>
<feature type="region of interest" description="Disordered" evidence="1">
    <location>
        <begin position="1"/>
        <end position="45"/>
    </location>
</feature>
<dbReference type="PROSITE" id="PS50090">
    <property type="entry name" value="MYB_LIKE"/>
    <property type="match status" value="1"/>
</dbReference>
<dbReference type="EMBL" id="CACRXK020002683">
    <property type="protein sequence ID" value="CAB3995539.1"/>
    <property type="molecule type" value="Genomic_DNA"/>
</dbReference>
<protein>
    <submittedName>
        <fullName evidence="2">Receptor-interacting serine threonine- kinase 3-like</fullName>
    </submittedName>
</protein>
<evidence type="ECO:0000256" key="1">
    <source>
        <dbReference type="SAM" id="MobiDB-lite"/>
    </source>
</evidence>
<dbReference type="Proteomes" id="UP001152795">
    <property type="component" value="Unassembled WGS sequence"/>
</dbReference>
<sequence length="570" mass="63693">MASKRSIAVEGNTPGKPENKRVATKETSRKSLFSEKPKSSGHREWSEEETSALVQYICLYWEDAYSDRWPMQSDTKFWDAVAGAVNKACNSTRTGPSCRTRVTKHLSKQQYKCLSEAEEALNIDYLLNSSSFDDNNACPSSPPRFVNDECLSPIFNCSPNAGAKRHTSSVTVGDVIKDFVLCFSSSMSLQMKMQVLHHIFKHDTTVNLHMEEHYASWLETMYTQLAISGYVYIGDQCGSTREHSSIDLDTAPSDMEEGLEIFEHVDLSICNLSITDNTVTTPTTCEDLQTDSPIFPSPEFVNEEDYLQMIEHVDLSICNLSISDNALTTPTSCEDLQTDSPSIPSPEFVSEEEPLQVSHLWTSMSKGDKQDMALGLVSCKELEKLHGIQATGKGSLRQHNPDMYDPLKSKVNIASISARQIQKHIGSSGFRKTVDTQVATLKKAKEANPQGRWWIKADGCDIRKGLRESVRGKWAGDEDLGDGSLQILFNEYKARCSFVRSIGTSVRLNWTFKDIDKVQSDQQHDLDFLKTGSKTANLAYTKAVKEGKTIEKSMMELAWAATGFDDLIKK</sequence>